<dbReference type="PROSITE" id="PS51257">
    <property type="entry name" value="PROKAR_LIPOPROTEIN"/>
    <property type="match status" value="1"/>
</dbReference>
<sequence>MRVPFLLSTLLVAGVGLTGCTVAPQAPKYPIYMQDKPVAEAPSPEKALTPEKPVDENAGVQGLGTKGEITTNELPPPPPPPPPPVEKVVAVKAPEVKPGAPKPAVAPAVKTLTAGYVYTLQAQDTLYGVSRRFGVPIQTLYQMNGLTAASVTRIGQKVLLPETAKDKGLEAYANGPAPEKVKTVVAQADKAPAPRPVEKPPVKVVDATVVTPAPKPVVVPPAPKPVVKEAEKVEPIKPAAPKVFPDSTGIARLGKGKFVWPYKGNVLVRYGQLGPNVRNDGINIGGPEGAEVVAADEGIVVYVGDQVKELGNTVYIKHANGFYTGYSHLGKVSVKANQKIEQGQALGTLGKTGAVDRAQLHFEIRYTPSSEIAKPIDPTLVLP</sequence>
<dbReference type="InterPro" id="IPR036779">
    <property type="entry name" value="LysM_dom_sf"/>
</dbReference>
<dbReference type="InterPro" id="IPR050570">
    <property type="entry name" value="Cell_wall_metabolism_enzyme"/>
</dbReference>
<dbReference type="SMART" id="SM00257">
    <property type="entry name" value="LysM"/>
    <property type="match status" value="1"/>
</dbReference>
<evidence type="ECO:0000313" key="3">
    <source>
        <dbReference type="EMBL" id="MDC7684287.1"/>
    </source>
</evidence>
<gene>
    <name evidence="3" type="ORF">PQU92_13440</name>
</gene>
<dbReference type="CDD" id="cd00118">
    <property type="entry name" value="LysM"/>
    <property type="match status" value="1"/>
</dbReference>
<dbReference type="Gene3D" id="2.70.70.10">
    <property type="entry name" value="Glucose Permease (Domain IIA)"/>
    <property type="match status" value="1"/>
</dbReference>
<reference evidence="3 4" key="1">
    <citation type="submission" date="2023-01" db="EMBL/GenBank/DDBJ databases">
        <title>Novel species of the genus Asticcacaulis isolated from rivers.</title>
        <authorList>
            <person name="Lu H."/>
        </authorList>
    </citation>
    <scope>NUCLEOTIDE SEQUENCE [LARGE SCALE GENOMIC DNA]</scope>
    <source>
        <strain evidence="3 4">BYS171W</strain>
    </source>
</reference>
<dbReference type="SUPFAM" id="SSF54106">
    <property type="entry name" value="LysM domain"/>
    <property type="match status" value="1"/>
</dbReference>
<name>A0ABT5HW20_9CAUL</name>
<feature type="domain" description="LysM" evidence="2">
    <location>
        <begin position="116"/>
        <end position="160"/>
    </location>
</feature>
<dbReference type="RefSeq" id="WP_272748754.1">
    <property type="nucleotide sequence ID" value="NZ_JAQQKX010000011.1"/>
</dbReference>
<dbReference type="InterPro" id="IPR011055">
    <property type="entry name" value="Dup_hybrid_motif"/>
</dbReference>
<dbReference type="CDD" id="cd12797">
    <property type="entry name" value="M23_peptidase"/>
    <property type="match status" value="1"/>
</dbReference>
<dbReference type="Proteomes" id="UP001214854">
    <property type="component" value="Unassembled WGS sequence"/>
</dbReference>
<evidence type="ECO:0000313" key="4">
    <source>
        <dbReference type="Proteomes" id="UP001214854"/>
    </source>
</evidence>
<organism evidence="3 4">
    <name type="scientific">Asticcacaulis aquaticus</name>
    <dbReference type="NCBI Taxonomy" id="2984212"/>
    <lineage>
        <taxon>Bacteria</taxon>
        <taxon>Pseudomonadati</taxon>
        <taxon>Pseudomonadota</taxon>
        <taxon>Alphaproteobacteria</taxon>
        <taxon>Caulobacterales</taxon>
        <taxon>Caulobacteraceae</taxon>
        <taxon>Asticcacaulis</taxon>
    </lineage>
</organism>
<evidence type="ECO:0000259" key="2">
    <source>
        <dbReference type="PROSITE" id="PS51782"/>
    </source>
</evidence>
<proteinExistence type="predicted"/>
<dbReference type="PANTHER" id="PTHR21666">
    <property type="entry name" value="PEPTIDASE-RELATED"/>
    <property type="match status" value="1"/>
</dbReference>
<evidence type="ECO:0000256" key="1">
    <source>
        <dbReference type="SAM" id="MobiDB-lite"/>
    </source>
</evidence>
<comment type="caution">
    <text evidence="3">The sequence shown here is derived from an EMBL/GenBank/DDBJ whole genome shotgun (WGS) entry which is preliminary data.</text>
</comment>
<dbReference type="Gene3D" id="3.10.350.10">
    <property type="entry name" value="LysM domain"/>
    <property type="match status" value="1"/>
</dbReference>
<dbReference type="InterPro" id="IPR018392">
    <property type="entry name" value="LysM"/>
</dbReference>
<dbReference type="InterPro" id="IPR016047">
    <property type="entry name" value="M23ase_b-sheet_dom"/>
</dbReference>
<dbReference type="EMBL" id="JAQQKX010000011">
    <property type="protein sequence ID" value="MDC7684287.1"/>
    <property type="molecule type" value="Genomic_DNA"/>
</dbReference>
<protein>
    <submittedName>
        <fullName evidence="3">M23 family metallopeptidase</fullName>
    </submittedName>
</protein>
<dbReference type="Pfam" id="PF01476">
    <property type="entry name" value="LysM"/>
    <property type="match status" value="1"/>
</dbReference>
<dbReference type="PROSITE" id="PS51782">
    <property type="entry name" value="LYSM"/>
    <property type="match status" value="1"/>
</dbReference>
<dbReference type="SUPFAM" id="SSF51261">
    <property type="entry name" value="Duplicated hybrid motif"/>
    <property type="match status" value="1"/>
</dbReference>
<feature type="region of interest" description="Disordered" evidence="1">
    <location>
        <begin position="39"/>
        <end position="82"/>
    </location>
</feature>
<keyword evidence="4" id="KW-1185">Reference proteome</keyword>
<accession>A0ABT5HW20</accession>
<dbReference type="Pfam" id="PF01551">
    <property type="entry name" value="Peptidase_M23"/>
    <property type="match status" value="1"/>
</dbReference>
<dbReference type="PANTHER" id="PTHR21666:SF270">
    <property type="entry name" value="MUREIN HYDROLASE ACTIVATOR ENVC"/>
    <property type="match status" value="1"/>
</dbReference>